<dbReference type="Proteomes" id="UP000239462">
    <property type="component" value="Chromosome"/>
</dbReference>
<dbReference type="AlphaFoldDB" id="A0A2L1C8J1"/>
<reference evidence="3 6" key="3">
    <citation type="submission" date="2020-08" db="EMBL/GenBank/DDBJ databases">
        <title>Genomic Encyclopedia of Type Strains, Phase IV (KMG-V): Genome sequencing to study the core and pangenomes of soil and plant-associated prokaryotes.</title>
        <authorList>
            <person name="Whitman W."/>
        </authorList>
    </citation>
    <scope>NUCLEOTIDE SEQUENCE [LARGE SCALE GENOMIC DNA]</scope>
    <source>
        <strain evidence="2 5">C13</strain>
        <strain evidence="3 6">D1</strain>
    </source>
</reference>
<protein>
    <submittedName>
        <fullName evidence="1">Uncharacterized protein</fullName>
    </submittedName>
</protein>
<evidence type="ECO:0000313" key="3">
    <source>
        <dbReference type="EMBL" id="MBB6496139.1"/>
    </source>
</evidence>
<proteinExistence type="predicted"/>
<reference evidence="1" key="2">
    <citation type="submission" date="2018-02" db="EMBL/GenBank/DDBJ databases">
        <title>Complete genome sequence of the Methanococcus maripaludis type strain JJ (DSM 2067), a model for selenoprotein synthesis in Archaea.</title>
        <authorList>
            <person name="Poehlein A."/>
            <person name="Heym D."/>
            <person name="Quitzke V."/>
            <person name="Fersch J."/>
            <person name="Daniel R."/>
            <person name="Rother M."/>
        </authorList>
    </citation>
    <scope>NUCLEOTIDE SEQUENCE [LARGE SCALE GENOMIC DNA]</scope>
    <source>
        <strain evidence="1">DSM 2067</strain>
    </source>
</reference>
<dbReference type="EMBL" id="JACDUO010000001">
    <property type="protein sequence ID" value="MBA2863855.1"/>
    <property type="molecule type" value="Genomic_DNA"/>
</dbReference>
<dbReference type="Proteomes" id="UP000590564">
    <property type="component" value="Unassembled WGS sequence"/>
</dbReference>
<gene>
    <name evidence="2" type="ORF">HNP94_000855</name>
    <name evidence="3" type="ORF">HNP96_000160</name>
    <name evidence="1" type="ORF">MMJJ_01110</name>
</gene>
<evidence type="ECO:0000313" key="2">
    <source>
        <dbReference type="EMBL" id="MBA2863855.1"/>
    </source>
</evidence>
<evidence type="ECO:0000313" key="6">
    <source>
        <dbReference type="Proteomes" id="UP000590564"/>
    </source>
</evidence>
<name>A0A2L1C8J1_METMI</name>
<evidence type="ECO:0000313" key="1">
    <source>
        <dbReference type="EMBL" id="AVB75530.1"/>
    </source>
</evidence>
<organism evidence="1 4">
    <name type="scientific">Methanococcus maripaludis</name>
    <name type="common">Methanococcus deltae</name>
    <dbReference type="NCBI Taxonomy" id="39152"/>
    <lineage>
        <taxon>Archaea</taxon>
        <taxon>Methanobacteriati</taxon>
        <taxon>Methanobacteriota</taxon>
        <taxon>Methanomada group</taxon>
        <taxon>Methanococci</taxon>
        <taxon>Methanococcales</taxon>
        <taxon>Methanococcaceae</taxon>
        <taxon>Methanococcus</taxon>
    </lineage>
</organism>
<dbReference type="Proteomes" id="UP000567099">
    <property type="component" value="Unassembled WGS sequence"/>
</dbReference>
<reference evidence="4" key="1">
    <citation type="journal article" date="2018" name="Genome Announc.">
        <title>Complete Genome Sequence of the Methanococcus maripaludis Type Strain JJ (DSM 2067), a Model for Selenoprotein Synthesis in Archaea.</title>
        <authorList>
            <person name="Poehlein A."/>
            <person name="Heym D."/>
            <person name="Quitzke V."/>
            <person name="Fersch J."/>
            <person name="Daniel R."/>
            <person name="Rother M."/>
        </authorList>
    </citation>
    <scope>NUCLEOTIDE SEQUENCE [LARGE SCALE GENOMIC DNA]</scope>
    <source>
        <strain evidence="4">DSM 2067</strain>
    </source>
</reference>
<evidence type="ECO:0000313" key="4">
    <source>
        <dbReference type="Proteomes" id="UP000239462"/>
    </source>
</evidence>
<sequence length="113" mass="13458">MVKLNKNELELITQVLKRAESISRDVNPESFIYSDDMYIGRNDSCRTALYAIDNKEFLEDFGEEEFEEIVWDELKLYEDYLYEKQAKSGKSEEISEKITEVKKLIKKIKPYEE</sequence>
<dbReference type="GeneID" id="36101206"/>
<dbReference type="RefSeq" id="WP_104837209.1">
    <property type="nucleotide sequence ID" value="NZ_CP026606.1"/>
</dbReference>
<evidence type="ECO:0000313" key="5">
    <source>
        <dbReference type="Proteomes" id="UP000567099"/>
    </source>
</evidence>
<dbReference type="EMBL" id="JACHED010000001">
    <property type="protein sequence ID" value="MBB6496139.1"/>
    <property type="molecule type" value="Genomic_DNA"/>
</dbReference>
<dbReference type="EMBL" id="CP026606">
    <property type="protein sequence ID" value="AVB75530.1"/>
    <property type="molecule type" value="Genomic_DNA"/>
</dbReference>
<accession>A0A2L1C8J1</accession>
<dbReference type="KEGG" id="mmad:MMJJ_01110"/>